<evidence type="ECO:0000256" key="1">
    <source>
        <dbReference type="ARBA" id="ARBA00006641"/>
    </source>
</evidence>
<dbReference type="InterPro" id="IPR036440">
    <property type="entry name" value="Peptidase_C15-like_sf"/>
</dbReference>
<comment type="caution">
    <text evidence="6">The sequence shown here is derived from an EMBL/GenBank/DDBJ whole genome shotgun (WGS) entry which is preliminary data.</text>
</comment>
<evidence type="ECO:0000256" key="5">
    <source>
        <dbReference type="SAM" id="MobiDB-lite"/>
    </source>
</evidence>
<dbReference type="EMBL" id="JADCUA010000006">
    <property type="protein sequence ID" value="KAH9839558.1"/>
    <property type="molecule type" value="Genomic_DNA"/>
</dbReference>
<dbReference type="Gene3D" id="3.40.630.20">
    <property type="entry name" value="Peptidase C15, pyroglutamyl peptidase I-like"/>
    <property type="match status" value="1"/>
</dbReference>
<keyword evidence="3" id="KW-0378">Hydrolase</keyword>
<accession>A0ABQ8KNA0</accession>
<dbReference type="InterPro" id="IPR016125">
    <property type="entry name" value="Peptidase_C15-like"/>
</dbReference>
<keyword evidence="2" id="KW-0645">Protease</keyword>
<protein>
    <recommendedName>
        <fullName evidence="8">Peptidase C15, pyroglutamyl peptidase I-like protein</fullName>
    </recommendedName>
</protein>
<comment type="similarity">
    <text evidence="1">Belongs to the peptidase C15 family.</text>
</comment>
<dbReference type="SUPFAM" id="SSF53182">
    <property type="entry name" value="Pyrrolidone carboxyl peptidase (pyroglutamate aminopeptidase)"/>
    <property type="match status" value="1"/>
</dbReference>
<dbReference type="Pfam" id="PF01470">
    <property type="entry name" value="Peptidase_C15"/>
    <property type="match status" value="1"/>
</dbReference>
<evidence type="ECO:0000256" key="2">
    <source>
        <dbReference type="ARBA" id="ARBA00022670"/>
    </source>
</evidence>
<evidence type="ECO:0000256" key="3">
    <source>
        <dbReference type="ARBA" id="ARBA00022801"/>
    </source>
</evidence>
<dbReference type="RefSeq" id="XP_047781313.1">
    <property type="nucleotide sequence ID" value="XM_047923235.1"/>
</dbReference>
<reference evidence="6 7" key="1">
    <citation type="journal article" date="2021" name="Environ. Microbiol.">
        <title>Gene family expansions and transcriptome signatures uncover fungal adaptations to wood decay.</title>
        <authorList>
            <person name="Hage H."/>
            <person name="Miyauchi S."/>
            <person name="Viragh M."/>
            <person name="Drula E."/>
            <person name="Min B."/>
            <person name="Chaduli D."/>
            <person name="Navarro D."/>
            <person name="Favel A."/>
            <person name="Norest M."/>
            <person name="Lesage-Meessen L."/>
            <person name="Balint B."/>
            <person name="Merenyi Z."/>
            <person name="de Eugenio L."/>
            <person name="Morin E."/>
            <person name="Martinez A.T."/>
            <person name="Baldrian P."/>
            <person name="Stursova M."/>
            <person name="Martinez M.J."/>
            <person name="Novotny C."/>
            <person name="Magnuson J.K."/>
            <person name="Spatafora J.W."/>
            <person name="Maurice S."/>
            <person name="Pangilinan J."/>
            <person name="Andreopoulos W."/>
            <person name="LaButti K."/>
            <person name="Hundley H."/>
            <person name="Na H."/>
            <person name="Kuo A."/>
            <person name="Barry K."/>
            <person name="Lipzen A."/>
            <person name="Henrissat B."/>
            <person name="Riley R."/>
            <person name="Ahrendt S."/>
            <person name="Nagy L.G."/>
            <person name="Grigoriev I.V."/>
            <person name="Martin F."/>
            <person name="Rosso M.N."/>
        </authorList>
    </citation>
    <scope>NUCLEOTIDE SEQUENCE [LARGE SCALE GENOMIC DNA]</scope>
    <source>
        <strain evidence="6 7">CIRM-BRFM 1785</strain>
    </source>
</reference>
<keyword evidence="4" id="KW-0788">Thiol protease</keyword>
<sequence length="221" mass="23454">MAGPAPSSPSTIPPQPTALRVLVTGFGPFSTVKVNPSWLAVKPLHNTTLHTLDPAARPIHITALEVPVTYTDVLFLTPRFHASPPVLPSPRDPAVAPYPPPADGFDFILHVGVAGPGPMRAEKRGRKVGYNTPDAEGRLCAPVPTEDGDAVGPNAAPPSGAGQVRSMLYDWARSFAAYLDPPVRGFGKGYEAFQDELFTEVDSDALIGYLKETGFTVCPCL</sequence>
<evidence type="ECO:0000256" key="4">
    <source>
        <dbReference type="ARBA" id="ARBA00022807"/>
    </source>
</evidence>
<name>A0ABQ8KNA0_9APHY</name>
<keyword evidence="7" id="KW-1185">Reference proteome</keyword>
<organism evidence="6 7">
    <name type="scientific">Rhodofomes roseus</name>
    <dbReference type="NCBI Taxonomy" id="34475"/>
    <lineage>
        <taxon>Eukaryota</taxon>
        <taxon>Fungi</taxon>
        <taxon>Dikarya</taxon>
        <taxon>Basidiomycota</taxon>
        <taxon>Agaricomycotina</taxon>
        <taxon>Agaricomycetes</taxon>
        <taxon>Polyporales</taxon>
        <taxon>Rhodofomes</taxon>
    </lineage>
</organism>
<dbReference type="GeneID" id="72003967"/>
<proteinExistence type="inferred from homology"/>
<feature type="region of interest" description="Disordered" evidence="5">
    <location>
        <begin position="131"/>
        <end position="159"/>
    </location>
</feature>
<evidence type="ECO:0000313" key="6">
    <source>
        <dbReference type="EMBL" id="KAH9839558.1"/>
    </source>
</evidence>
<evidence type="ECO:0008006" key="8">
    <source>
        <dbReference type="Google" id="ProtNLM"/>
    </source>
</evidence>
<gene>
    <name evidence="6" type="ORF">C8Q71DRAFT_750057</name>
</gene>
<evidence type="ECO:0000313" key="7">
    <source>
        <dbReference type="Proteomes" id="UP000814176"/>
    </source>
</evidence>
<dbReference type="Proteomes" id="UP000814176">
    <property type="component" value="Unassembled WGS sequence"/>
</dbReference>